<feature type="transmembrane region" description="Helical" evidence="2">
    <location>
        <begin position="30"/>
        <end position="48"/>
    </location>
</feature>
<dbReference type="RefSeq" id="WP_041048371.1">
    <property type="nucleotide sequence ID" value="NZ_JXAK01000025.1"/>
</dbReference>
<protein>
    <recommendedName>
        <fullName evidence="3">Prepilin type IV endopeptidase peptidase domain-containing protein</fullName>
    </recommendedName>
</protein>
<feature type="transmembrane region" description="Helical" evidence="2">
    <location>
        <begin position="79"/>
        <end position="112"/>
    </location>
</feature>
<dbReference type="InterPro" id="IPR050882">
    <property type="entry name" value="Prepilin_peptidase/N-MTase"/>
</dbReference>
<keyword evidence="5" id="KW-1185">Reference proteome</keyword>
<feature type="transmembrane region" description="Helical" evidence="2">
    <location>
        <begin position="150"/>
        <end position="168"/>
    </location>
</feature>
<name>A0ABR5AGI0_9BACL</name>
<dbReference type="Gene3D" id="1.20.120.1220">
    <property type="match status" value="1"/>
</dbReference>
<sequence>MTYAGLFVFLAAALIADLRSMRIPNVLNGAGAIAGLALNAASGGWNGLAGAGLGLLAGFGVVLLLHLVGAVGAGDVKLFAAVGAFTGAAFALSALVYSILYAGFIGLLLALFRRKLAPTLKNAAGSTFLLLTLRDPTALTHWRSGGALQFPFMAAVVPGALTAYAAWYW</sequence>
<keyword evidence="2" id="KW-0472">Membrane</keyword>
<accession>A0ABR5AGI0</accession>
<comment type="caution">
    <text evidence="4">The sequence shown here is derived from an EMBL/GenBank/DDBJ whole genome shotgun (WGS) entry which is preliminary data.</text>
</comment>
<dbReference type="PANTHER" id="PTHR30487:SF0">
    <property type="entry name" value="PREPILIN LEADER PEPTIDASE_N-METHYLTRANSFERASE-RELATED"/>
    <property type="match status" value="1"/>
</dbReference>
<keyword evidence="2" id="KW-1133">Transmembrane helix</keyword>
<dbReference type="PANTHER" id="PTHR30487">
    <property type="entry name" value="TYPE 4 PREPILIN-LIKE PROTEINS LEADER PEPTIDE-PROCESSING ENZYME"/>
    <property type="match status" value="1"/>
</dbReference>
<dbReference type="EMBL" id="JXAK01000025">
    <property type="protein sequence ID" value="KIL40170.1"/>
    <property type="molecule type" value="Genomic_DNA"/>
</dbReference>
<gene>
    <name evidence="4" type="ORF">SD70_15210</name>
</gene>
<organism evidence="4 5">
    <name type="scientific">Gordoniibacillus kamchatkensis</name>
    <dbReference type="NCBI Taxonomy" id="1590651"/>
    <lineage>
        <taxon>Bacteria</taxon>
        <taxon>Bacillati</taxon>
        <taxon>Bacillota</taxon>
        <taxon>Bacilli</taxon>
        <taxon>Bacillales</taxon>
        <taxon>Paenibacillaceae</taxon>
        <taxon>Gordoniibacillus</taxon>
    </lineage>
</organism>
<evidence type="ECO:0000256" key="1">
    <source>
        <dbReference type="ARBA" id="ARBA00005801"/>
    </source>
</evidence>
<evidence type="ECO:0000313" key="4">
    <source>
        <dbReference type="EMBL" id="KIL40170.1"/>
    </source>
</evidence>
<dbReference type="InterPro" id="IPR000045">
    <property type="entry name" value="Prepilin_IV_endopep_pep"/>
</dbReference>
<dbReference type="Pfam" id="PF01478">
    <property type="entry name" value="Peptidase_A24"/>
    <property type="match status" value="1"/>
</dbReference>
<keyword evidence="2" id="KW-0812">Transmembrane</keyword>
<comment type="similarity">
    <text evidence="1">Belongs to the peptidase A24 family.</text>
</comment>
<reference evidence="4 5" key="1">
    <citation type="submission" date="2014-12" db="EMBL/GenBank/DDBJ databases">
        <title>Draft genome sequence of Paenibacillus kamchatkensis strain B-2647.</title>
        <authorList>
            <person name="Karlyshev A.V."/>
            <person name="Kudryashova E.B."/>
        </authorList>
    </citation>
    <scope>NUCLEOTIDE SEQUENCE [LARGE SCALE GENOMIC DNA]</scope>
    <source>
        <strain evidence="4 5">VKM B-2647</strain>
    </source>
</reference>
<evidence type="ECO:0000313" key="5">
    <source>
        <dbReference type="Proteomes" id="UP000031967"/>
    </source>
</evidence>
<feature type="domain" description="Prepilin type IV endopeptidase peptidase" evidence="3">
    <location>
        <begin position="6"/>
        <end position="107"/>
    </location>
</feature>
<feature type="transmembrane region" description="Helical" evidence="2">
    <location>
        <begin position="55"/>
        <end position="73"/>
    </location>
</feature>
<evidence type="ECO:0000259" key="3">
    <source>
        <dbReference type="Pfam" id="PF01478"/>
    </source>
</evidence>
<evidence type="ECO:0000256" key="2">
    <source>
        <dbReference type="SAM" id="Phobius"/>
    </source>
</evidence>
<dbReference type="Proteomes" id="UP000031967">
    <property type="component" value="Unassembled WGS sequence"/>
</dbReference>
<proteinExistence type="inferred from homology"/>